<evidence type="ECO:0000313" key="2">
    <source>
        <dbReference type="EMBL" id="KAK9160280.1"/>
    </source>
</evidence>
<keyword evidence="3" id="KW-1185">Reference proteome</keyword>
<organism evidence="2 3">
    <name type="scientific">Stephania yunnanensis</name>
    <dbReference type="NCBI Taxonomy" id="152371"/>
    <lineage>
        <taxon>Eukaryota</taxon>
        <taxon>Viridiplantae</taxon>
        <taxon>Streptophyta</taxon>
        <taxon>Embryophyta</taxon>
        <taxon>Tracheophyta</taxon>
        <taxon>Spermatophyta</taxon>
        <taxon>Magnoliopsida</taxon>
        <taxon>Ranunculales</taxon>
        <taxon>Menispermaceae</taxon>
        <taxon>Menispermoideae</taxon>
        <taxon>Cissampelideae</taxon>
        <taxon>Stephania</taxon>
    </lineage>
</organism>
<feature type="chain" id="PRO_5042943234" evidence="1">
    <location>
        <begin position="22"/>
        <end position="78"/>
    </location>
</feature>
<keyword evidence="1" id="KW-0732">Signal</keyword>
<dbReference type="EMBL" id="JBBNAF010000003">
    <property type="protein sequence ID" value="KAK9160280.1"/>
    <property type="molecule type" value="Genomic_DNA"/>
</dbReference>
<dbReference type="Proteomes" id="UP001420932">
    <property type="component" value="Unassembled WGS sequence"/>
</dbReference>
<evidence type="ECO:0000313" key="3">
    <source>
        <dbReference type="Proteomes" id="UP001420932"/>
    </source>
</evidence>
<evidence type="ECO:0000256" key="1">
    <source>
        <dbReference type="SAM" id="SignalP"/>
    </source>
</evidence>
<proteinExistence type="predicted"/>
<feature type="signal peptide" evidence="1">
    <location>
        <begin position="1"/>
        <end position="21"/>
    </location>
</feature>
<comment type="caution">
    <text evidence="2">The sequence shown here is derived from an EMBL/GenBank/DDBJ whole genome shotgun (WGS) entry which is preliminary data.</text>
</comment>
<name>A0AAP0KXX9_9MAGN</name>
<protein>
    <submittedName>
        <fullName evidence="2">Uncharacterized protein</fullName>
    </submittedName>
</protein>
<sequence length="78" mass="8187">MARCRLVICATVVVLIGAAVSAPPCLAAALVHDLPCIDHLASPHLYREPSSALLVSVPPCRPSTIPLWTLPMPLPLGL</sequence>
<dbReference type="AlphaFoldDB" id="A0AAP0KXX9"/>
<reference evidence="2 3" key="1">
    <citation type="submission" date="2024-01" db="EMBL/GenBank/DDBJ databases">
        <title>Genome assemblies of Stephania.</title>
        <authorList>
            <person name="Yang L."/>
        </authorList>
    </citation>
    <scope>NUCLEOTIDE SEQUENCE [LARGE SCALE GENOMIC DNA]</scope>
    <source>
        <strain evidence="2">YNDBR</strain>
        <tissue evidence="2">Leaf</tissue>
    </source>
</reference>
<gene>
    <name evidence="2" type="ORF">Syun_006621</name>
</gene>
<accession>A0AAP0KXX9</accession>